<comment type="similarity">
    <text evidence="2">Belongs to the DODA-type extradiol aromatic ring-opening dioxygenase family.</text>
</comment>
<keyword evidence="3" id="KW-0479">Metal-binding</keyword>
<keyword evidence="8" id="KW-1185">Reference proteome</keyword>
<dbReference type="PANTHER" id="PTHR30096:SF0">
    <property type="entry name" value="4,5-DOPA DIOXYGENASE EXTRADIOL-LIKE PROTEIN"/>
    <property type="match status" value="1"/>
</dbReference>
<evidence type="ECO:0000256" key="5">
    <source>
        <dbReference type="ARBA" id="ARBA00023002"/>
    </source>
</evidence>
<dbReference type="EC" id="1.13.-.-" evidence="7"/>
<keyword evidence="5 7" id="KW-0560">Oxidoreductase</keyword>
<dbReference type="InterPro" id="IPR004183">
    <property type="entry name" value="Xdiol_dOase_suB"/>
</dbReference>
<evidence type="ECO:0000313" key="7">
    <source>
        <dbReference type="EMBL" id="MDN0074473.1"/>
    </source>
</evidence>
<comment type="cofactor">
    <cofactor evidence="1">
        <name>Zn(2+)</name>
        <dbReference type="ChEBI" id="CHEBI:29105"/>
    </cofactor>
</comment>
<evidence type="ECO:0000256" key="3">
    <source>
        <dbReference type="ARBA" id="ARBA00022723"/>
    </source>
</evidence>
<keyword evidence="7" id="KW-0223">Dioxygenase</keyword>
<dbReference type="Gene3D" id="3.40.830.10">
    <property type="entry name" value="LigB-like"/>
    <property type="match status" value="1"/>
</dbReference>
<comment type="caution">
    <text evidence="7">The sequence shown here is derived from an EMBL/GenBank/DDBJ whole genome shotgun (WGS) entry which is preliminary data.</text>
</comment>
<reference evidence="7" key="1">
    <citation type="submission" date="2023-06" db="EMBL/GenBank/DDBJ databases">
        <authorList>
            <person name="Zhang S."/>
        </authorList>
    </citation>
    <scope>NUCLEOTIDE SEQUENCE</scope>
    <source>
        <strain evidence="7">SG2303</strain>
    </source>
</reference>
<feature type="domain" description="Extradiol ring-cleavage dioxygenase class III enzyme subunit B" evidence="6">
    <location>
        <begin position="26"/>
        <end position="241"/>
    </location>
</feature>
<protein>
    <submittedName>
        <fullName evidence="7">Class III extradiol ring-cleavage dioxygenase</fullName>
        <ecNumber evidence="7">1.13.-.-</ecNumber>
    </submittedName>
</protein>
<dbReference type="RefSeq" id="WP_289829044.1">
    <property type="nucleotide sequence ID" value="NZ_JAUEDK010000007.1"/>
</dbReference>
<dbReference type="PIRSF" id="PIRSF006157">
    <property type="entry name" value="Doxgns_DODA"/>
    <property type="match status" value="1"/>
</dbReference>
<evidence type="ECO:0000313" key="8">
    <source>
        <dbReference type="Proteomes" id="UP001168540"/>
    </source>
</evidence>
<dbReference type="CDD" id="cd07363">
    <property type="entry name" value="45_DOPA_Dioxygenase"/>
    <property type="match status" value="1"/>
</dbReference>
<evidence type="ECO:0000256" key="2">
    <source>
        <dbReference type="ARBA" id="ARBA00007581"/>
    </source>
</evidence>
<dbReference type="Pfam" id="PF02900">
    <property type="entry name" value="LigB"/>
    <property type="match status" value="1"/>
</dbReference>
<dbReference type="EMBL" id="JAUEDK010000007">
    <property type="protein sequence ID" value="MDN0074473.1"/>
    <property type="molecule type" value="Genomic_DNA"/>
</dbReference>
<organism evidence="7 8">
    <name type="scientific">Crenobacter oryzisoli</name>
    <dbReference type="NCBI Taxonomy" id="3056844"/>
    <lineage>
        <taxon>Bacteria</taxon>
        <taxon>Pseudomonadati</taxon>
        <taxon>Pseudomonadota</taxon>
        <taxon>Betaproteobacteria</taxon>
        <taxon>Neisseriales</taxon>
        <taxon>Neisseriaceae</taxon>
        <taxon>Crenobacter</taxon>
    </lineage>
</organism>
<evidence type="ECO:0000259" key="6">
    <source>
        <dbReference type="Pfam" id="PF02900"/>
    </source>
</evidence>
<dbReference type="GO" id="GO:0051213">
    <property type="term" value="F:dioxygenase activity"/>
    <property type="evidence" value="ECO:0007669"/>
    <property type="project" value="UniProtKB-KW"/>
</dbReference>
<name>A0ABT7XL24_9NEIS</name>
<accession>A0ABT7XL24</accession>
<keyword evidence="4" id="KW-0862">Zinc</keyword>
<dbReference type="SUPFAM" id="SSF53213">
    <property type="entry name" value="LigB-like"/>
    <property type="match status" value="1"/>
</dbReference>
<proteinExistence type="inferred from homology"/>
<evidence type="ECO:0000256" key="4">
    <source>
        <dbReference type="ARBA" id="ARBA00022833"/>
    </source>
</evidence>
<dbReference type="InterPro" id="IPR014436">
    <property type="entry name" value="Extradiol_dOase_DODA"/>
</dbReference>
<dbReference type="Proteomes" id="UP001168540">
    <property type="component" value="Unassembled WGS sequence"/>
</dbReference>
<evidence type="ECO:0000256" key="1">
    <source>
        <dbReference type="ARBA" id="ARBA00001947"/>
    </source>
</evidence>
<dbReference type="PANTHER" id="PTHR30096">
    <property type="entry name" value="4,5-DOPA DIOXYGENASE EXTRADIOL-LIKE PROTEIN"/>
    <property type="match status" value="1"/>
</dbReference>
<sequence>MSTRFPTLFLSHGGPSVLIDGSPAPAAWRNWAASHPVPRAVVMLSAHRPALAPTVTSVDSWRTIYDFRGFPAELYELSYPAPGDAAVAERVREQLAAAGIAVEPDHRDGLDHGAWVPLLAMYPGHDVPVVALSVLPRADAAAHYALGRALAGLADEGILVIGSGSLTHNLYEVMWNDPEVPAWVSTFRDWMLARLAEGDIDALLDWKARAPYADENHPTDEHLLPLFFALGAGGHDSTLFHAGVEHRSVAMDALAFG</sequence>
<gene>
    <name evidence="7" type="ORF">QU481_06130</name>
</gene>